<dbReference type="InterPro" id="IPR014782">
    <property type="entry name" value="Peptidase_M1_dom"/>
</dbReference>
<reference evidence="3 4" key="1">
    <citation type="journal article" date="2012" name="J. Bacteriol.">
        <title>Genome of Bacillus macauensis ZFHKF-1, a Long-Chain-Forming Bacterium.</title>
        <authorList>
            <person name="Cai L."/>
            <person name="Zhang T."/>
        </authorList>
    </citation>
    <scope>NUCLEOTIDE SEQUENCE [LARGE SCALE GENOMIC DNA]</scope>
    <source>
        <strain evidence="3 4">ZFHKF-1</strain>
    </source>
</reference>
<dbReference type="GO" id="GO:0016020">
    <property type="term" value="C:membrane"/>
    <property type="evidence" value="ECO:0007669"/>
    <property type="project" value="TreeGrafter"/>
</dbReference>
<dbReference type="EMBL" id="AKKV01000020">
    <property type="protein sequence ID" value="EIT86755.1"/>
    <property type="molecule type" value="Genomic_DNA"/>
</dbReference>
<dbReference type="PANTHER" id="PTHR11533">
    <property type="entry name" value="PROTEASE M1 ZINC METALLOPROTEASE"/>
    <property type="match status" value="1"/>
</dbReference>
<feature type="chain" id="PRO_5003715501" evidence="1">
    <location>
        <begin position="31"/>
        <end position="498"/>
    </location>
</feature>
<protein>
    <submittedName>
        <fullName evidence="3">Peptidase M1 membrane alanine aminopeptidase</fullName>
    </submittedName>
</protein>
<keyword evidence="3" id="KW-0378">Hydrolase</keyword>
<sequence>MRNLKKKTLVASASAAMIAASLFSGSHAFASPHKNQLPQANPHLQQGKSFKFDGMVPKAPFAASNKDAGMKGVVGPTHPDYKIQAYYDGKKHRITGKLSVTFLNNTKKKLDELYFNLWGNAKMYRSNNGGMDVSHVKVNGKRAVYNVDDTALHIPSLSLKKDQKSTVTMDFTVNVPNLPDRFGWYKTTTSLGNWFPILAVYDQKGWNINPYYEAGESFYSLTGDYDVKWTTDKKQVIAATGTEVGKPQKMGNLALHHYKAKDVRDFALEMDSTYKVKSKRVNGVKVNVYYNDLQAKYADSMMESGLKSIKLFSDHFGTYPWPELDIVGMEGWFGGMEYPQLTMISIAGPRSQEWVKSVTAHEIGHQWFYGIIGDNEYDEPWLDESFAAYSQALYGNTLNQLRTPPVGNYLLSSPVSAFTANGSSGINAYYQMIYDYGSRTLNDLRMKLGDDVFYKAMKAYFKEKKFKVTTTKDFMTIMQRESGKNLGEFFQDHRIVAK</sequence>
<feature type="domain" description="Peptidase M1 membrane alanine aminopeptidase" evidence="2">
    <location>
        <begin position="302"/>
        <end position="491"/>
    </location>
</feature>
<keyword evidence="3" id="KW-0645">Protease</keyword>
<proteinExistence type="predicted"/>
<dbReference type="Proteomes" id="UP000004080">
    <property type="component" value="Unassembled WGS sequence"/>
</dbReference>
<evidence type="ECO:0000313" key="3">
    <source>
        <dbReference type="EMBL" id="EIT86755.1"/>
    </source>
</evidence>
<dbReference type="GO" id="GO:0008270">
    <property type="term" value="F:zinc ion binding"/>
    <property type="evidence" value="ECO:0007669"/>
    <property type="project" value="InterPro"/>
</dbReference>
<keyword evidence="1" id="KW-0732">Signal</keyword>
<dbReference type="STRING" id="1196324.A374_04254"/>
<keyword evidence="4" id="KW-1185">Reference proteome</keyword>
<dbReference type="RefSeq" id="WP_007200950.1">
    <property type="nucleotide sequence ID" value="NZ_AKKV01000020.1"/>
</dbReference>
<comment type="caution">
    <text evidence="3">The sequence shown here is derived from an EMBL/GenBank/DDBJ whole genome shotgun (WGS) entry which is preliminary data.</text>
</comment>
<dbReference type="PANTHER" id="PTHR11533:SF174">
    <property type="entry name" value="PUROMYCIN-SENSITIVE AMINOPEPTIDASE-RELATED"/>
    <property type="match status" value="1"/>
</dbReference>
<feature type="signal peptide" evidence="1">
    <location>
        <begin position="1"/>
        <end position="30"/>
    </location>
</feature>
<dbReference type="GO" id="GO:0005615">
    <property type="term" value="C:extracellular space"/>
    <property type="evidence" value="ECO:0007669"/>
    <property type="project" value="TreeGrafter"/>
</dbReference>
<dbReference type="GO" id="GO:0043171">
    <property type="term" value="P:peptide catabolic process"/>
    <property type="evidence" value="ECO:0007669"/>
    <property type="project" value="TreeGrafter"/>
</dbReference>
<dbReference type="GO" id="GO:0042277">
    <property type="term" value="F:peptide binding"/>
    <property type="evidence" value="ECO:0007669"/>
    <property type="project" value="TreeGrafter"/>
</dbReference>
<dbReference type="GO" id="GO:0070006">
    <property type="term" value="F:metalloaminopeptidase activity"/>
    <property type="evidence" value="ECO:0007669"/>
    <property type="project" value="TreeGrafter"/>
</dbReference>
<dbReference type="PATRIC" id="fig|1196324.3.peg.864"/>
<organism evidence="3 4">
    <name type="scientific">Fictibacillus macauensis ZFHKF-1</name>
    <dbReference type="NCBI Taxonomy" id="1196324"/>
    <lineage>
        <taxon>Bacteria</taxon>
        <taxon>Bacillati</taxon>
        <taxon>Bacillota</taxon>
        <taxon>Bacilli</taxon>
        <taxon>Bacillales</taxon>
        <taxon>Fictibacillaceae</taxon>
        <taxon>Fictibacillus</taxon>
    </lineage>
</organism>
<dbReference type="AlphaFoldDB" id="I8UIN0"/>
<evidence type="ECO:0000259" key="2">
    <source>
        <dbReference type="Pfam" id="PF01433"/>
    </source>
</evidence>
<dbReference type="InterPro" id="IPR050344">
    <property type="entry name" value="Peptidase_M1_aminopeptidases"/>
</dbReference>
<evidence type="ECO:0000313" key="4">
    <source>
        <dbReference type="Proteomes" id="UP000004080"/>
    </source>
</evidence>
<gene>
    <name evidence="3" type="ORF">A374_04254</name>
</gene>
<name>I8UIN0_9BACL</name>
<accession>I8UIN0</accession>
<dbReference type="Gene3D" id="1.10.390.10">
    <property type="entry name" value="Neutral Protease Domain 2"/>
    <property type="match status" value="1"/>
</dbReference>
<dbReference type="SUPFAM" id="SSF55486">
    <property type="entry name" value="Metalloproteases ('zincins'), catalytic domain"/>
    <property type="match status" value="1"/>
</dbReference>
<keyword evidence="3" id="KW-0031">Aminopeptidase</keyword>
<dbReference type="eggNOG" id="COG0308">
    <property type="taxonomic scope" value="Bacteria"/>
</dbReference>
<dbReference type="OrthoDB" id="9814383at2"/>
<dbReference type="GO" id="GO:0005737">
    <property type="term" value="C:cytoplasm"/>
    <property type="evidence" value="ECO:0007669"/>
    <property type="project" value="TreeGrafter"/>
</dbReference>
<dbReference type="InterPro" id="IPR027268">
    <property type="entry name" value="Peptidase_M4/M1_CTD_sf"/>
</dbReference>
<dbReference type="CDD" id="cd09604">
    <property type="entry name" value="M1_APN_like"/>
    <property type="match status" value="1"/>
</dbReference>
<dbReference type="Pfam" id="PF01433">
    <property type="entry name" value="Peptidase_M1"/>
    <property type="match status" value="1"/>
</dbReference>
<evidence type="ECO:0000256" key="1">
    <source>
        <dbReference type="SAM" id="SignalP"/>
    </source>
</evidence>